<dbReference type="PATRIC" id="fig|1158610.3.peg.1834"/>
<keyword evidence="7 17" id="KW-1133">Transmembrane helix</keyword>
<sequence length="391" mass="43259">MPKNIKKRHLMDYSIFIPYLILCVVGLIMVYSSTSYLLLAQGLNPAKSVINQTVFWILSLIVIGIMYKMKIDVFKNEKLVQLAIVVTASLLVIAYLFFKPVNGAKGWIDLGFLSIQPAELLKIVLIWYLALTLSKRQETIATDFMPTMKRPLWLVMGLIVAVAIMPDFGNAAVLTLLVLILLLASGVDYTLSFKIGASGILLSILAIQGMNLFGKTVLPKSMQYIYKRFAIYQNPFIDEFDTGHQMVNGYYAMFNGGLFGRGLGNSIEKKGFLKEAQTDYIFAIVVEELGLIVSMMILGLLIFMIARIILVGVRSRDPFNSLICYGVGSMLLIQIFVNLGGITGIIPLTGITFPFLSQGGSSLLVLSIGIGLVLNVSANEKRKRLMSYYNG</sequence>
<keyword evidence="18" id="KW-0131">Cell cycle</keyword>
<dbReference type="PANTHER" id="PTHR30474:SF2">
    <property type="entry name" value="PEPTIDOGLYCAN GLYCOSYLTRANSFERASE FTSW-RELATED"/>
    <property type="match status" value="1"/>
</dbReference>
<feature type="transmembrane region" description="Helical" evidence="17">
    <location>
        <begin position="360"/>
        <end position="378"/>
    </location>
</feature>
<comment type="similarity">
    <text evidence="11">Belongs to the SEDS family. FtsW subfamily.</text>
</comment>
<dbReference type="GO" id="GO:0008360">
    <property type="term" value="P:regulation of cell shape"/>
    <property type="evidence" value="ECO:0007669"/>
    <property type="project" value="UniProtKB-KW"/>
</dbReference>
<evidence type="ECO:0000256" key="17">
    <source>
        <dbReference type="SAM" id="Phobius"/>
    </source>
</evidence>
<evidence type="ECO:0000256" key="10">
    <source>
        <dbReference type="ARBA" id="ARBA00033270"/>
    </source>
</evidence>
<proteinExistence type="inferred from homology"/>
<dbReference type="PROSITE" id="PS00428">
    <property type="entry name" value="FTSW_RODA_SPOVE"/>
    <property type="match status" value="1"/>
</dbReference>
<dbReference type="OrthoDB" id="9812661at2"/>
<evidence type="ECO:0000313" key="18">
    <source>
        <dbReference type="EMBL" id="EOL43859.1"/>
    </source>
</evidence>
<dbReference type="Pfam" id="PF01098">
    <property type="entry name" value="FTSW_RODA_SPOVE"/>
    <property type="match status" value="1"/>
</dbReference>
<evidence type="ECO:0000256" key="7">
    <source>
        <dbReference type="ARBA" id="ARBA00022989"/>
    </source>
</evidence>
<feature type="transmembrane region" description="Helical" evidence="17">
    <location>
        <begin position="110"/>
        <end position="131"/>
    </location>
</feature>
<dbReference type="GO" id="GO:0008955">
    <property type="term" value="F:peptidoglycan glycosyltransferase activity"/>
    <property type="evidence" value="ECO:0007669"/>
    <property type="project" value="UniProtKB-EC"/>
</dbReference>
<feature type="transmembrane region" description="Helical" evidence="17">
    <location>
        <begin position="49"/>
        <end position="67"/>
    </location>
</feature>
<dbReference type="Proteomes" id="UP000013785">
    <property type="component" value="Unassembled WGS sequence"/>
</dbReference>
<organism evidence="18 19">
    <name type="scientific">Enterococcus phoeniculicola ATCC BAA-412</name>
    <dbReference type="NCBI Taxonomy" id="1158610"/>
    <lineage>
        <taxon>Bacteria</taxon>
        <taxon>Bacillati</taxon>
        <taxon>Bacillota</taxon>
        <taxon>Bacilli</taxon>
        <taxon>Lactobacillales</taxon>
        <taxon>Enterococcaceae</taxon>
        <taxon>Enterococcus</taxon>
    </lineage>
</organism>
<evidence type="ECO:0000256" key="13">
    <source>
        <dbReference type="ARBA" id="ARBA00041418"/>
    </source>
</evidence>
<evidence type="ECO:0000256" key="1">
    <source>
        <dbReference type="ARBA" id="ARBA00004141"/>
    </source>
</evidence>
<evidence type="ECO:0000256" key="4">
    <source>
        <dbReference type="ARBA" id="ARBA00022692"/>
    </source>
</evidence>
<dbReference type="GO" id="GO:0009252">
    <property type="term" value="P:peptidoglycan biosynthetic process"/>
    <property type="evidence" value="ECO:0007669"/>
    <property type="project" value="UniProtKB-KW"/>
</dbReference>
<accession>R3TQQ1</accession>
<feature type="transmembrane region" description="Helical" evidence="17">
    <location>
        <begin position="152"/>
        <end position="184"/>
    </location>
</feature>
<dbReference type="GO" id="GO:0032153">
    <property type="term" value="C:cell division site"/>
    <property type="evidence" value="ECO:0007669"/>
    <property type="project" value="TreeGrafter"/>
</dbReference>
<evidence type="ECO:0000256" key="16">
    <source>
        <dbReference type="ARBA" id="ARBA00049966"/>
    </source>
</evidence>
<reference evidence="18 19" key="1">
    <citation type="submission" date="2013-02" db="EMBL/GenBank/DDBJ databases">
        <title>The Genome Sequence of Enterococcus phoeniculicola BAA-412.</title>
        <authorList>
            <consortium name="The Broad Institute Genome Sequencing Platform"/>
            <consortium name="The Broad Institute Genome Sequencing Center for Infectious Disease"/>
            <person name="Earl A.M."/>
            <person name="Gilmore M.S."/>
            <person name="Lebreton F."/>
            <person name="Walker B."/>
            <person name="Young S.K."/>
            <person name="Zeng Q."/>
            <person name="Gargeya S."/>
            <person name="Fitzgerald M."/>
            <person name="Haas B."/>
            <person name="Abouelleil A."/>
            <person name="Alvarado L."/>
            <person name="Arachchi H.M."/>
            <person name="Berlin A.M."/>
            <person name="Chapman S.B."/>
            <person name="Dewar J."/>
            <person name="Goldberg J."/>
            <person name="Griggs A."/>
            <person name="Gujja S."/>
            <person name="Hansen M."/>
            <person name="Howarth C."/>
            <person name="Imamovic A."/>
            <person name="Larimer J."/>
            <person name="McCowan C."/>
            <person name="Murphy C."/>
            <person name="Neiman D."/>
            <person name="Pearson M."/>
            <person name="Priest M."/>
            <person name="Roberts A."/>
            <person name="Saif S."/>
            <person name="Shea T."/>
            <person name="Sisk P."/>
            <person name="Sykes S."/>
            <person name="Wortman J."/>
            <person name="Nusbaum C."/>
            <person name="Birren B."/>
        </authorList>
    </citation>
    <scope>NUCLEOTIDE SEQUENCE [LARGE SCALE GENOMIC DNA]</scope>
    <source>
        <strain evidence="18 19">ATCC BAA-412</strain>
    </source>
</reference>
<dbReference type="RefSeq" id="WP_010768503.1">
    <property type="nucleotide sequence ID" value="NZ_ASWE01000002.1"/>
</dbReference>
<keyword evidence="2" id="KW-0328">Glycosyltransferase</keyword>
<feature type="transmembrane region" description="Helical" evidence="17">
    <location>
        <begin position="79"/>
        <end position="98"/>
    </location>
</feature>
<comment type="catalytic activity">
    <reaction evidence="15">
        <text>[GlcNAc-(1-&gt;4)-Mur2Ac(oyl-L-Ala-gamma-D-Glu-L-Lys-D-Ala-D-Ala)](n)-di-trans,octa-cis-undecaprenyl diphosphate + beta-D-GlcNAc-(1-&gt;4)-Mur2Ac(oyl-L-Ala-gamma-D-Glu-L-Lys-D-Ala-D-Ala)-di-trans,octa-cis-undecaprenyl diphosphate = [GlcNAc-(1-&gt;4)-Mur2Ac(oyl-L-Ala-gamma-D-Glu-L-Lys-D-Ala-D-Ala)](n+1)-di-trans,octa-cis-undecaprenyl diphosphate + di-trans,octa-cis-undecaprenyl diphosphate + H(+)</text>
        <dbReference type="Rhea" id="RHEA:23708"/>
        <dbReference type="Rhea" id="RHEA-COMP:9602"/>
        <dbReference type="Rhea" id="RHEA-COMP:9603"/>
        <dbReference type="ChEBI" id="CHEBI:15378"/>
        <dbReference type="ChEBI" id="CHEBI:58405"/>
        <dbReference type="ChEBI" id="CHEBI:60033"/>
        <dbReference type="ChEBI" id="CHEBI:78435"/>
        <dbReference type="EC" id="2.4.99.28"/>
    </reaction>
</comment>
<keyword evidence="3" id="KW-0808">Transferase</keyword>
<feature type="transmembrane region" description="Helical" evidence="17">
    <location>
        <begin position="322"/>
        <end position="348"/>
    </location>
</feature>
<dbReference type="HOGENOM" id="CLU_029243_1_2_9"/>
<evidence type="ECO:0000256" key="14">
    <source>
        <dbReference type="ARBA" id="ARBA00044770"/>
    </source>
</evidence>
<dbReference type="InterPro" id="IPR018365">
    <property type="entry name" value="Cell_cycle_FtsW-rel_CS"/>
</dbReference>
<evidence type="ECO:0000256" key="2">
    <source>
        <dbReference type="ARBA" id="ARBA00022676"/>
    </source>
</evidence>
<comment type="subcellular location">
    <subcellularLocation>
        <location evidence="1">Membrane</location>
        <topology evidence="1">Multi-pass membrane protein</topology>
    </subcellularLocation>
</comment>
<evidence type="ECO:0000256" key="8">
    <source>
        <dbReference type="ARBA" id="ARBA00023136"/>
    </source>
</evidence>
<feature type="transmembrane region" description="Helical" evidence="17">
    <location>
        <begin position="289"/>
        <end position="310"/>
    </location>
</feature>
<dbReference type="GO" id="GO:0005886">
    <property type="term" value="C:plasma membrane"/>
    <property type="evidence" value="ECO:0007669"/>
    <property type="project" value="TreeGrafter"/>
</dbReference>
<evidence type="ECO:0000256" key="6">
    <source>
        <dbReference type="ARBA" id="ARBA00022984"/>
    </source>
</evidence>
<gene>
    <name evidence="18" type="ORF">UC3_01840</name>
</gene>
<dbReference type="EMBL" id="AJAT01000015">
    <property type="protein sequence ID" value="EOL43859.1"/>
    <property type="molecule type" value="Genomic_DNA"/>
</dbReference>
<evidence type="ECO:0000256" key="5">
    <source>
        <dbReference type="ARBA" id="ARBA00022960"/>
    </source>
</evidence>
<name>R3TQQ1_9ENTE</name>
<keyword evidence="19" id="KW-1185">Reference proteome</keyword>
<keyword evidence="5" id="KW-0133">Cell shape</keyword>
<evidence type="ECO:0000256" key="9">
    <source>
        <dbReference type="ARBA" id="ARBA00032370"/>
    </source>
</evidence>
<dbReference type="AlphaFoldDB" id="R3TQQ1"/>
<dbReference type="STRING" id="154621.RV11_GL002087"/>
<evidence type="ECO:0000256" key="11">
    <source>
        <dbReference type="ARBA" id="ARBA00038053"/>
    </source>
</evidence>
<dbReference type="EC" id="2.4.99.28" evidence="14"/>
<keyword evidence="8 17" id="KW-0472">Membrane</keyword>
<comment type="function">
    <text evidence="16">Peptidoglycan polymerase that is essential for cell division.</text>
</comment>
<keyword evidence="6" id="KW-0573">Peptidoglycan synthesis</keyword>
<dbReference type="GO" id="GO:0051301">
    <property type="term" value="P:cell division"/>
    <property type="evidence" value="ECO:0007669"/>
    <property type="project" value="UniProtKB-KW"/>
</dbReference>
<evidence type="ECO:0000256" key="12">
    <source>
        <dbReference type="ARBA" id="ARBA00041185"/>
    </source>
</evidence>
<dbReference type="eggNOG" id="COG0772">
    <property type="taxonomic scope" value="Bacteria"/>
</dbReference>
<dbReference type="InterPro" id="IPR001182">
    <property type="entry name" value="FtsW/RodA"/>
</dbReference>
<evidence type="ECO:0000313" key="19">
    <source>
        <dbReference type="Proteomes" id="UP000013785"/>
    </source>
</evidence>
<comment type="caution">
    <text evidence="18">The sequence shown here is derived from an EMBL/GenBank/DDBJ whole genome shotgun (WGS) entry which is preliminary data.</text>
</comment>
<protein>
    <recommendedName>
        <fullName evidence="12">Probable peptidoglycan glycosyltransferase FtsW</fullName>
        <ecNumber evidence="14">2.4.99.28</ecNumber>
    </recommendedName>
    <alternativeName>
        <fullName evidence="13">Cell division protein FtsW</fullName>
    </alternativeName>
    <alternativeName>
        <fullName evidence="10">Cell wall polymerase</fullName>
    </alternativeName>
    <alternativeName>
        <fullName evidence="9">Peptidoglycan polymerase</fullName>
    </alternativeName>
</protein>
<dbReference type="GO" id="GO:0015648">
    <property type="term" value="F:lipid-linked peptidoglycan transporter activity"/>
    <property type="evidence" value="ECO:0007669"/>
    <property type="project" value="TreeGrafter"/>
</dbReference>
<keyword evidence="4 17" id="KW-0812">Transmembrane</keyword>
<evidence type="ECO:0000256" key="3">
    <source>
        <dbReference type="ARBA" id="ARBA00022679"/>
    </source>
</evidence>
<evidence type="ECO:0000256" key="15">
    <source>
        <dbReference type="ARBA" id="ARBA00049902"/>
    </source>
</evidence>
<feature type="transmembrane region" description="Helical" evidence="17">
    <location>
        <begin position="12"/>
        <end position="37"/>
    </location>
</feature>
<keyword evidence="18" id="KW-0132">Cell division</keyword>
<dbReference type="PANTHER" id="PTHR30474">
    <property type="entry name" value="CELL CYCLE PROTEIN"/>
    <property type="match status" value="1"/>
</dbReference>